<feature type="domain" description="Activator of Hsp90 ATPase homologue 1/2-like C-terminal" evidence="2">
    <location>
        <begin position="27"/>
        <end position="138"/>
    </location>
</feature>
<dbReference type="InterPro" id="IPR023393">
    <property type="entry name" value="START-like_dom_sf"/>
</dbReference>
<dbReference type="AlphaFoldDB" id="A0A1Q2CRA2"/>
<dbReference type="Proteomes" id="UP000188145">
    <property type="component" value="Chromosome"/>
</dbReference>
<dbReference type="Pfam" id="PF08327">
    <property type="entry name" value="AHSA1"/>
    <property type="match status" value="2"/>
</dbReference>
<dbReference type="EMBL" id="CP019606">
    <property type="protein sequence ID" value="AQP48595.1"/>
    <property type="molecule type" value="Genomic_DNA"/>
</dbReference>
<organism evidence="3 4">
    <name type="scientific">Tessaracoccus aquimaris</name>
    <dbReference type="NCBI Taxonomy" id="1332264"/>
    <lineage>
        <taxon>Bacteria</taxon>
        <taxon>Bacillati</taxon>
        <taxon>Actinomycetota</taxon>
        <taxon>Actinomycetes</taxon>
        <taxon>Propionibacteriales</taxon>
        <taxon>Propionibacteriaceae</taxon>
        <taxon>Tessaracoccus</taxon>
    </lineage>
</organism>
<keyword evidence="4" id="KW-1185">Reference proteome</keyword>
<evidence type="ECO:0000256" key="1">
    <source>
        <dbReference type="ARBA" id="ARBA00006817"/>
    </source>
</evidence>
<reference evidence="4" key="1">
    <citation type="submission" date="2017-02" db="EMBL/GenBank/DDBJ databases">
        <title>Tessaracoccus aquaemaris sp. nov., isolated from the intestine of a Korean rockfish, Sebastes schlegelii, in a marine aquaculture pond.</title>
        <authorList>
            <person name="Tak E.J."/>
            <person name="Bae J.-W."/>
        </authorList>
    </citation>
    <scope>NUCLEOTIDE SEQUENCE [LARGE SCALE GENOMIC DNA]</scope>
    <source>
        <strain evidence="4">NSG39</strain>
    </source>
</reference>
<dbReference type="KEGG" id="tes:BW730_14890"/>
<evidence type="ECO:0000313" key="3">
    <source>
        <dbReference type="EMBL" id="AQP48595.1"/>
    </source>
</evidence>
<sequence>MSEFIRALAGSATQPSISLERIYPTDRRGLWGAVTSPSAASRWLGTIVGAPSRPGERFAVELGPDDVADCMLEDCSPMDRLVIGWTWGDEPPGRVTVELFDAEVGTGLRLTHALLTPDTGADYGGGWEELLTDLVAWLDGRPHPDRVPGVLARQWQAMADGALELVRDLPATPDRVWQALTSGMGEWWWSHWPDVTVEADVRPGGRYEIAAPGAGITLSGAYLAVEPTTHLAYTWQWSDADGTAPDEAVDLRLEAIPTGTRLTVRHTGAWADGTAAEAYREGWGFTLGQLEAALTAS</sequence>
<protein>
    <recommendedName>
        <fullName evidence="2">Activator of Hsp90 ATPase homologue 1/2-like C-terminal domain-containing protein</fullName>
    </recommendedName>
</protein>
<proteinExistence type="inferred from homology"/>
<evidence type="ECO:0000259" key="2">
    <source>
        <dbReference type="Pfam" id="PF08327"/>
    </source>
</evidence>
<dbReference type="InterPro" id="IPR013538">
    <property type="entry name" value="ASHA1/2-like_C"/>
</dbReference>
<dbReference type="RefSeq" id="WP_145952906.1">
    <property type="nucleotide sequence ID" value="NZ_CP019606.1"/>
</dbReference>
<dbReference type="SUPFAM" id="SSF55961">
    <property type="entry name" value="Bet v1-like"/>
    <property type="match status" value="2"/>
</dbReference>
<dbReference type="CDD" id="cd07814">
    <property type="entry name" value="SRPBCC_CalC_Aha1-like"/>
    <property type="match status" value="1"/>
</dbReference>
<accession>A0A1Q2CRA2</accession>
<dbReference type="OrthoDB" id="8755073at2"/>
<dbReference type="STRING" id="1332264.BW730_14890"/>
<evidence type="ECO:0000313" key="4">
    <source>
        <dbReference type="Proteomes" id="UP000188145"/>
    </source>
</evidence>
<dbReference type="Gene3D" id="3.30.530.20">
    <property type="match status" value="2"/>
</dbReference>
<comment type="similarity">
    <text evidence="1">Belongs to the AHA1 family.</text>
</comment>
<feature type="domain" description="Activator of Hsp90 ATPase homologue 1/2-like C-terminal" evidence="2">
    <location>
        <begin position="171"/>
        <end position="294"/>
    </location>
</feature>
<name>A0A1Q2CRA2_9ACTN</name>
<gene>
    <name evidence="3" type="ORF">BW730_14890</name>
</gene>